<dbReference type="RefSeq" id="XP_048262805.1">
    <property type="nucleotide sequence ID" value="XM_048406848.1"/>
</dbReference>
<evidence type="ECO:0000313" key="4">
    <source>
        <dbReference type="RefSeq" id="XP_048262804.1"/>
    </source>
</evidence>
<organism evidence="2 5">
    <name type="scientific">Bombus terrestris</name>
    <name type="common">Buff-tailed bumblebee</name>
    <name type="synonym">Apis terrestris</name>
    <dbReference type="NCBI Taxonomy" id="30195"/>
    <lineage>
        <taxon>Eukaryota</taxon>
        <taxon>Metazoa</taxon>
        <taxon>Ecdysozoa</taxon>
        <taxon>Arthropoda</taxon>
        <taxon>Hexapoda</taxon>
        <taxon>Insecta</taxon>
        <taxon>Pterygota</taxon>
        <taxon>Neoptera</taxon>
        <taxon>Endopterygota</taxon>
        <taxon>Hymenoptera</taxon>
        <taxon>Apocrita</taxon>
        <taxon>Aculeata</taxon>
        <taxon>Apoidea</taxon>
        <taxon>Anthophila</taxon>
        <taxon>Apidae</taxon>
        <taxon>Bombus</taxon>
        <taxon>Bombus</taxon>
    </lineage>
</organism>
<dbReference type="Proteomes" id="UP000835206">
    <property type="component" value="Chromosome 6"/>
</dbReference>
<dbReference type="GeneID" id="100645612"/>
<feature type="compositionally biased region" description="Basic and acidic residues" evidence="1">
    <location>
        <begin position="246"/>
        <end position="259"/>
    </location>
</feature>
<evidence type="ECO:0000313" key="5">
    <source>
        <dbReference type="RefSeq" id="XP_048262805.1"/>
    </source>
</evidence>
<feature type="compositionally biased region" description="Polar residues" evidence="1">
    <location>
        <begin position="236"/>
        <end position="245"/>
    </location>
</feature>
<dbReference type="OrthoDB" id="7634932at2759"/>
<reference evidence="3 4" key="1">
    <citation type="submission" date="2025-04" db="UniProtKB">
        <authorList>
            <consortium name="RefSeq"/>
        </authorList>
    </citation>
    <scope>IDENTIFICATION</scope>
</reference>
<name>A0A9C6SAE8_BOMTE</name>
<dbReference type="RefSeq" id="XP_048262804.1">
    <property type="nucleotide sequence ID" value="XM_048406847.1"/>
</dbReference>
<sequence>MLYFLPGMSRKKLPSTVIQFANSEKGRKQSNQDFIFRDIFLEEAEITPTRKIKTETEKPSLDMERLLETLQKRNKSKIEDMNFSIKQFGGTHKATDWISEYEEECRKYKIKSDEEKVKGSFIEYASGKERLILEIKRKIPEDERIHVVVIGLSIEIQDKIERESVQSTNDLIRILGQYEDQRKRKETQGRKINLDKKANPPFKKQPCTICEALNFRFHPVGLCRNRNRNAQKKPKQINSLQLFTSENEKAGTPDENKKN</sequence>
<dbReference type="RefSeq" id="XP_048262803.1">
    <property type="nucleotide sequence ID" value="XM_048406846.1"/>
</dbReference>
<evidence type="ECO:0000313" key="2">
    <source>
        <dbReference type="Proteomes" id="UP000835206"/>
    </source>
</evidence>
<feature type="region of interest" description="Disordered" evidence="1">
    <location>
        <begin position="229"/>
        <end position="259"/>
    </location>
</feature>
<accession>A0A9C6SAE8</accession>
<evidence type="ECO:0000256" key="1">
    <source>
        <dbReference type="SAM" id="MobiDB-lite"/>
    </source>
</evidence>
<dbReference type="KEGG" id="bter:100645612"/>
<evidence type="ECO:0000313" key="3">
    <source>
        <dbReference type="RefSeq" id="XP_048262803.1"/>
    </source>
</evidence>
<proteinExistence type="predicted"/>
<gene>
    <name evidence="3 4 5" type="primary">LOC100645612</name>
</gene>
<protein>
    <submittedName>
        <fullName evidence="3 4">Uncharacterized protein LOC100645612 isoform X1</fullName>
    </submittedName>
</protein>
<dbReference type="AlphaFoldDB" id="A0A9C6SAE8"/>
<keyword evidence="2" id="KW-1185">Reference proteome</keyword>